<organism evidence="2 3">
    <name type="scientific">Roseateles koreensis</name>
    <dbReference type="NCBI Taxonomy" id="2987526"/>
    <lineage>
        <taxon>Bacteria</taxon>
        <taxon>Pseudomonadati</taxon>
        <taxon>Pseudomonadota</taxon>
        <taxon>Betaproteobacteria</taxon>
        <taxon>Burkholderiales</taxon>
        <taxon>Sphaerotilaceae</taxon>
        <taxon>Roseateles</taxon>
    </lineage>
</organism>
<name>A0ABT5KV63_9BURK</name>
<keyword evidence="1" id="KW-0732">Signal</keyword>
<feature type="chain" id="PRO_5045564466" evidence="1">
    <location>
        <begin position="27"/>
        <end position="321"/>
    </location>
</feature>
<dbReference type="EMBL" id="JAQQXS010000016">
    <property type="protein sequence ID" value="MDC8786814.1"/>
    <property type="molecule type" value="Genomic_DNA"/>
</dbReference>
<dbReference type="RefSeq" id="WP_273597912.1">
    <property type="nucleotide sequence ID" value="NZ_JAQQXS010000016.1"/>
</dbReference>
<reference evidence="2 3" key="1">
    <citation type="submission" date="2022-10" db="EMBL/GenBank/DDBJ databases">
        <title>paucibacter sp. hw8 Genome sequencing.</title>
        <authorList>
            <person name="Park S."/>
        </authorList>
    </citation>
    <scope>NUCLEOTIDE SEQUENCE [LARGE SCALE GENOMIC DNA]</scope>
    <source>
        <strain evidence="3">hw8</strain>
    </source>
</reference>
<protein>
    <submittedName>
        <fullName evidence="2">TonB-dependent receptor</fullName>
    </submittedName>
</protein>
<dbReference type="Proteomes" id="UP001219862">
    <property type="component" value="Unassembled WGS sequence"/>
</dbReference>
<comment type="caution">
    <text evidence="2">The sequence shown here is derived from an EMBL/GenBank/DDBJ whole genome shotgun (WGS) entry which is preliminary data.</text>
</comment>
<keyword evidence="2" id="KW-0675">Receptor</keyword>
<keyword evidence="3" id="KW-1185">Reference proteome</keyword>
<evidence type="ECO:0000313" key="2">
    <source>
        <dbReference type="EMBL" id="MDC8786814.1"/>
    </source>
</evidence>
<evidence type="ECO:0000313" key="3">
    <source>
        <dbReference type="Proteomes" id="UP001219862"/>
    </source>
</evidence>
<accession>A0ABT5KV63</accession>
<feature type="signal peptide" evidence="1">
    <location>
        <begin position="1"/>
        <end position="26"/>
    </location>
</feature>
<evidence type="ECO:0000256" key="1">
    <source>
        <dbReference type="SAM" id="SignalP"/>
    </source>
</evidence>
<gene>
    <name evidence="2" type="ORF">PRZ01_16625</name>
</gene>
<sequence>MNITSFPAWALSAVAASLLASGAAQACSSCGCLLNSDWASQGFKADAGLTLDLRHDYFDQDQLRSGTGTMNRSSLTFPNEQEIQQRTTNHVTTLTADYGINADWGVSLQLPYISRSHTTIAAGDTDLSSSRSSSFGDARVLGRYRGFNAERSWGLLFGLKLPTGAIDVNFNGGPQADQPLDRGLQAGTGSTDLLVGAYHFGSIGAGLDYFGQVLVQAPLSTKDQFKPGVTTTLTAGLRYVSESGIVPQLQLNLRHEGRESGDNADAPNSGSTLVYLSPGATVALTEQLQGYGFVQVPIYQHVTGLQLEPKVTFSLGLRYGF</sequence>
<proteinExistence type="predicted"/>